<dbReference type="InterPro" id="IPR036396">
    <property type="entry name" value="Cyt_P450_sf"/>
</dbReference>
<reference evidence="8 9" key="1">
    <citation type="submission" date="2016-03" db="EMBL/GenBank/DDBJ databases">
        <title>Cyphomyrmex costatus WGS genome.</title>
        <authorList>
            <person name="Nygaard S."/>
            <person name="Hu H."/>
            <person name="Boomsma J."/>
            <person name="Zhang G."/>
        </authorList>
    </citation>
    <scope>NUCLEOTIDE SEQUENCE [LARGE SCALE GENOMIC DNA]</scope>
    <source>
        <strain evidence="8">MS0001</strain>
        <tissue evidence="8">Whole body</tissue>
    </source>
</reference>
<feature type="non-terminal residue" evidence="8">
    <location>
        <position position="1"/>
    </location>
</feature>
<evidence type="ECO:0000256" key="1">
    <source>
        <dbReference type="ARBA" id="ARBA00001971"/>
    </source>
</evidence>
<dbReference type="InterPro" id="IPR050479">
    <property type="entry name" value="CYP11_CYP27_families"/>
</dbReference>
<dbReference type="EMBL" id="KQ977294">
    <property type="protein sequence ID" value="KYN03950.1"/>
    <property type="molecule type" value="Genomic_DNA"/>
</dbReference>
<evidence type="ECO:0000256" key="2">
    <source>
        <dbReference type="ARBA" id="ARBA00010617"/>
    </source>
</evidence>
<dbReference type="GO" id="GO:0016705">
    <property type="term" value="F:oxidoreductase activity, acting on paired donors, with incorporation or reduction of molecular oxygen"/>
    <property type="evidence" value="ECO:0007669"/>
    <property type="project" value="InterPro"/>
</dbReference>
<keyword evidence="7" id="KW-0503">Monooxygenase</keyword>
<evidence type="ECO:0000313" key="9">
    <source>
        <dbReference type="Proteomes" id="UP000078542"/>
    </source>
</evidence>
<accession>A0A151IJX3</accession>
<dbReference type="PANTHER" id="PTHR24279">
    <property type="entry name" value="CYTOCHROME P450"/>
    <property type="match status" value="1"/>
</dbReference>
<evidence type="ECO:0000256" key="3">
    <source>
        <dbReference type="ARBA" id="ARBA00022617"/>
    </source>
</evidence>
<keyword evidence="9" id="KW-1185">Reference proteome</keyword>
<evidence type="ECO:0000256" key="4">
    <source>
        <dbReference type="ARBA" id="ARBA00022723"/>
    </source>
</evidence>
<dbReference type="SUPFAM" id="SSF48264">
    <property type="entry name" value="Cytochrome P450"/>
    <property type="match status" value="1"/>
</dbReference>
<evidence type="ECO:0000256" key="5">
    <source>
        <dbReference type="ARBA" id="ARBA00023002"/>
    </source>
</evidence>
<dbReference type="PANTHER" id="PTHR24279:SF120">
    <property type="entry name" value="CYTOCHROME P450"/>
    <property type="match status" value="1"/>
</dbReference>
<comment type="cofactor">
    <cofactor evidence="1">
        <name>heme</name>
        <dbReference type="ChEBI" id="CHEBI:30413"/>
    </cofactor>
</comment>
<dbReference type="InterPro" id="IPR001128">
    <property type="entry name" value="Cyt_P450"/>
</dbReference>
<keyword evidence="6" id="KW-0408">Iron</keyword>
<protein>
    <submittedName>
        <fullName evidence="8">Putative cytochrome P450 12b2, mitochondrial</fullName>
    </submittedName>
</protein>
<evidence type="ECO:0000256" key="7">
    <source>
        <dbReference type="ARBA" id="ARBA00023033"/>
    </source>
</evidence>
<organism evidence="8 9">
    <name type="scientific">Cyphomyrmex costatus</name>
    <dbReference type="NCBI Taxonomy" id="456900"/>
    <lineage>
        <taxon>Eukaryota</taxon>
        <taxon>Metazoa</taxon>
        <taxon>Ecdysozoa</taxon>
        <taxon>Arthropoda</taxon>
        <taxon>Hexapoda</taxon>
        <taxon>Insecta</taxon>
        <taxon>Pterygota</taxon>
        <taxon>Neoptera</taxon>
        <taxon>Endopterygota</taxon>
        <taxon>Hymenoptera</taxon>
        <taxon>Apocrita</taxon>
        <taxon>Aculeata</taxon>
        <taxon>Formicoidea</taxon>
        <taxon>Formicidae</taxon>
        <taxon>Myrmicinae</taxon>
        <taxon>Cyphomyrmex</taxon>
    </lineage>
</organism>
<comment type="similarity">
    <text evidence="2">Belongs to the cytochrome P450 family.</text>
</comment>
<dbReference type="Proteomes" id="UP000078542">
    <property type="component" value="Unassembled WGS sequence"/>
</dbReference>
<keyword evidence="3" id="KW-0349">Heme</keyword>
<keyword evidence="5" id="KW-0560">Oxidoreductase</keyword>
<evidence type="ECO:0000313" key="8">
    <source>
        <dbReference type="EMBL" id="KYN03950.1"/>
    </source>
</evidence>
<proteinExistence type="inferred from homology"/>
<dbReference type="Pfam" id="PF00067">
    <property type="entry name" value="p450"/>
    <property type="match status" value="1"/>
</dbReference>
<keyword evidence="4" id="KW-0479">Metal-binding</keyword>
<evidence type="ECO:0000256" key="6">
    <source>
        <dbReference type="ARBA" id="ARBA00023004"/>
    </source>
</evidence>
<dbReference type="GO" id="GO:0005506">
    <property type="term" value="F:iron ion binding"/>
    <property type="evidence" value="ECO:0007669"/>
    <property type="project" value="InterPro"/>
</dbReference>
<dbReference type="GO" id="GO:0004497">
    <property type="term" value="F:monooxygenase activity"/>
    <property type="evidence" value="ECO:0007669"/>
    <property type="project" value="UniProtKB-KW"/>
</dbReference>
<dbReference type="GO" id="GO:0020037">
    <property type="term" value="F:heme binding"/>
    <property type="evidence" value="ECO:0007669"/>
    <property type="project" value="InterPro"/>
</dbReference>
<dbReference type="STRING" id="456900.A0A151IJX3"/>
<dbReference type="Gene3D" id="1.10.630.10">
    <property type="entry name" value="Cytochrome P450"/>
    <property type="match status" value="1"/>
</dbReference>
<sequence>WHNFRSKVNSHEISINNSTNVHDRRYAKISIKTSNNPLIVRVSMLQLLGSSSDREYKPTQFLRTQEYIPERWLWGNTEFPSAKEAHPFAYMPFGFGPRTSIGRRFAEMELETLLLTVRKLARSAGNSIPRGIQSLG</sequence>
<gene>
    <name evidence="8" type="ORF">ALC62_05251</name>
</gene>
<name>A0A151IJX3_9HYME</name>
<dbReference type="AlphaFoldDB" id="A0A151IJX3"/>